<organism evidence="1">
    <name type="scientific">hot springs metagenome</name>
    <dbReference type="NCBI Taxonomy" id="433727"/>
    <lineage>
        <taxon>unclassified sequences</taxon>
        <taxon>metagenomes</taxon>
        <taxon>ecological metagenomes</taxon>
    </lineage>
</organism>
<dbReference type="EMBL" id="BLAB01000001">
    <property type="protein sequence ID" value="GER93994.1"/>
    <property type="molecule type" value="Genomic_DNA"/>
</dbReference>
<proteinExistence type="predicted"/>
<accession>A0A5J4KXM2</accession>
<gene>
    <name evidence="1" type="ORF">A45J_1752</name>
</gene>
<comment type="caution">
    <text evidence="1">The sequence shown here is derived from an EMBL/GenBank/DDBJ whole genome shotgun (WGS) entry which is preliminary data.</text>
</comment>
<dbReference type="AlphaFoldDB" id="A0A5J4KXM2"/>
<sequence>MKKGVVKKQKHGKVSPKQQHVSVCINKDCKLRKVGCTGFEACPGYKGR</sequence>
<reference evidence="1" key="1">
    <citation type="submission" date="2019-10" db="EMBL/GenBank/DDBJ databases">
        <title>Metagenomic sequencing of thiosulfate-disproportionating enrichment culture.</title>
        <authorList>
            <person name="Umezawa K."/>
            <person name="Kojima H."/>
            <person name="Fukui M."/>
        </authorList>
    </citation>
    <scope>NUCLEOTIDE SEQUENCE</scope>
    <source>
        <strain evidence="1">45J</strain>
    </source>
</reference>
<name>A0A5J4KXM2_9ZZZZ</name>
<protein>
    <submittedName>
        <fullName evidence="1">Uncharacterized protein</fullName>
    </submittedName>
</protein>
<evidence type="ECO:0000313" key="1">
    <source>
        <dbReference type="EMBL" id="GER93994.1"/>
    </source>
</evidence>